<dbReference type="GO" id="GO:0070914">
    <property type="term" value="P:UV-damage excision repair"/>
    <property type="evidence" value="ECO:0007669"/>
    <property type="project" value="TreeGrafter"/>
</dbReference>
<evidence type="ECO:0000256" key="1">
    <source>
        <dbReference type="ARBA" id="ARBA00004123"/>
    </source>
</evidence>
<gene>
    <name evidence="6" type="ORF">G6F50_006188</name>
</gene>
<dbReference type="GO" id="GO:0000110">
    <property type="term" value="C:nucleotide-excision repair factor 1 complex"/>
    <property type="evidence" value="ECO:0007669"/>
    <property type="project" value="TreeGrafter"/>
</dbReference>
<evidence type="ECO:0000313" key="7">
    <source>
        <dbReference type="Proteomes" id="UP000740926"/>
    </source>
</evidence>
<dbReference type="GO" id="GO:0000715">
    <property type="term" value="P:nucleotide-excision repair, DNA damage recognition"/>
    <property type="evidence" value="ECO:0007669"/>
    <property type="project" value="TreeGrafter"/>
</dbReference>
<dbReference type="Gene3D" id="3.90.530.10">
    <property type="entry name" value="XPA C-terminal domain"/>
    <property type="match status" value="1"/>
</dbReference>
<evidence type="ECO:0000313" key="6">
    <source>
        <dbReference type="EMBL" id="KAG1569646.1"/>
    </source>
</evidence>
<feature type="domain" description="XPA C-terminal" evidence="5">
    <location>
        <begin position="115"/>
        <end position="153"/>
    </location>
</feature>
<dbReference type="InterPro" id="IPR000465">
    <property type="entry name" value="XPA/RAD14"/>
</dbReference>
<dbReference type="NCBIfam" id="TIGR00598">
    <property type="entry name" value="rad14"/>
    <property type="match status" value="1"/>
</dbReference>
<accession>A0A9P6Z3N9</accession>
<dbReference type="AlphaFoldDB" id="A0A9P6Z3N9"/>
<dbReference type="InterPro" id="IPR009061">
    <property type="entry name" value="DNA-bd_dom_put_sf"/>
</dbReference>
<dbReference type="Proteomes" id="UP000740926">
    <property type="component" value="Unassembled WGS sequence"/>
</dbReference>
<dbReference type="GO" id="GO:0006284">
    <property type="term" value="P:base-excision repair"/>
    <property type="evidence" value="ECO:0007669"/>
    <property type="project" value="TreeGrafter"/>
</dbReference>
<keyword evidence="2" id="KW-0862">Zinc</keyword>
<feature type="coiled-coil region" evidence="4">
    <location>
        <begin position="5"/>
        <end position="41"/>
    </location>
</feature>
<protein>
    <recommendedName>
        <fullName evidence="5">XPA C-terminal domain-containing protein</fullName>
    </recommendedName>
</protein>
<dbReference type="SUPFAM" id="SSF46955">
    <property type="entry name" value="Putative DNA-binding domain"/>
    <property type="match status" value="1"/>
</dbReference>
<proteinExistence type="predicted"/>
<name>A0A9P6Z3N9_9FUNG</name>
<dbReference type="PANTHER" id="PTHR10142:SF0">
    <property type="entry name" value="DNA REPAIR PROTEIN COMPLEMENTING XP-A CELLS"/>
    <property type="match status" value="1"/>
</dbReference>
<comment type="subcellular location">
    <subcellularLocation>
        <location evidence="1">Nucleus</location>
    </subcellularLocation>
</comment>
<evidence type="ECO:0000256" key="2">
    <source>
        <dbReference type="ARBA" id="ARBA00022833"/>
    </source>
</evidence>
<dbReference type="GO" id="GO:1901255">
    <property type="term" value="P:nucleotide-excision repair involved in interstrand cross-link repair"/>
    <property type="evidence" value="ECO:0007669"/>
    <property type="project" value="TreeGrafter"/>
</dbReference>
<evidence type="ECO:0000256" key="3">
    <source>
        <dbReference type="ARBA" id="ARBA00023242"/>
    </source>
</evidence>
<sequence>MPELSTLTEEQLQRIEANKARALEKLKAKRQARELEEKKEEKPLKRARWIKSYYEYDLSKMIDSKGGFIVEEDKIKEEKKNRYVPEPYYRKHIKFDLENELTVLPQLLLILQRLRNDYLLTDPELKDTELLPHWSKPNPHKSTWNDMMLYVREMVEAYAFKKWNGPEGLDAEYERREAQKKAKKEKKFKEKLADLRRRTLTTSRERQRQEGPHKHLFDSVIQNKEGQSMQKCSSCGLVIEAEEL</sequence>
<dbReference type="InterPro" id="IPR037129">
    <property type="entry name" value="XPA_sf"/>
</dbReference>
<evidence type="ECO:0000259" key="5">
    <source>
        <dbReference type="Pfam" id="PF05181"/>
    </source>
</evidence>
<keyword evidence="4" id="KW-0175">Coiled coil</keyword>
<dbReference type="InterPro" id="IPR022656">
    <property type="entry name" value="XPA_C"/>
</dbReference>
<dbReference type="PANTHER" id="PTHR10142">
    <property type="entry name" value="DNA REPAIR PROTEIN COMPLEMENTING XP-A CELLS"/>
    <property type="match status" value="1"/>
</dbReference>
<keyword evidence="7" id="KW-1185">Reference proteome</keyword>
<dbReference type="EMBL" id="JAANIU010000885">
    <property type="protein sequence ID" value="KAG1569646.1"/>
    <property type="molecule type" value="Genomic_DNA"/>
</dbReference>
<evidence type="ECO:0000256" key="4">
    <source>
        <dbReference type="SAM" id="Coils"/>
    </source>
</evidence>
<keyword evidence="3" id="KW-0539">Nucleus</keyword>
<reference evidence="6 7" key="1">
    <citation type="journal article" date="2020" name="Microb. Genom.">
        <title>Genetic diversity of clinical and environmental Mucorales isolates obtained from an investigation of mucormycosis cases among solid organ transplant recipients.</title>
        <authorList>
            <person name="Nguyen M.H."/>
            <person name="Kaul D."/>
            <person name="Muto C."/>
            <person name="Cheng S.J."/>
            <person name="Richter R.A."/>
            <person name="Bruno V.M."/>
            <person name="Liu G."/>
            <person name="Beyhan S."/>
            <person name="Sundermann A.J."/>
            <person name="Mounaud S."/>
            <person name="Pasculle A.W."/>
            <person name="Nierman W.C."/>
            <person name="Driscoll E."/>
            <person name="Cumbie R."/>
            <person name="Clancy C.J."/>
            <person name="Dupont C.L."/>
        </authorList>
    </citation>
    <scope>NUCLEOTIDE SEQUENCE [LARGE SCALE GENOMIC DNA]</scope>
    <source>
        <strain evidence="6 7">GL24</strain>
    </source>
</reference>
<organism evidence="6 7">
    <name type="scientific">Rhizopus delemar</name>
    <dbReference type="NCBI Taxonomy" id="936053"/>
    <lineage>
        <taxon>Eukaryota</taxon>
        <taxon>Fungi</taxon>
        <taxon>Fungi incertae sedis</taxon>
        <taxon>Mucoromycota</taxon>
        <taxon>Mucoromycotina</taxon>
        <taxon>Mucoromycetes</taxon>
        <taxon>Mucorales</taxon>
        <taxon>Mucorineae</taxon>
        <taxon>Rhizopodaceae</taxon>
        <taxon>Rhizopus</taxon>
    </lineage>
</organism>
<dbReference type="Pfam" id="PF05181">
    <property type="entry name" value="XPA_C"/>
    <property type="match status" value="1"/>
</dbReference>
<comment type="caution">
    <text evidence="6">The sequence shown here is derived from an EMBL/GenBank/DDBJ whole genome shotgun (WGS) entry which is preliminary data.</text>
</comment>
<dbReference type="GO" id="GO:0003684">
    <property type="term" value="F:damaged DNA binding"/>
    <property type="evidence" value="ECO:0007669"/>
    <property type="project" value="InterPro"/>
</dbReference>